<sequence length="208" mass="24103">MELTAAEPRRKNLTQLYLDGEPGPKIDTEVFLLSRLQPGDVLDQEELQELVARSDARRAQEKALYLLEHRSHSKRELTEKIARTTASREAAQAAADHLEEIGLLDDRAYAESFVKELLLRKGYGVRRVRQELARKGIAPEIADQVLDQWEDLDQTARENMARVLEKRYPRWREEEAVRRRAVAALQRLGYTWDQVRDALGSWEQDVPM</sequence>
<keyword evidence="4 5" id="KW-0963">Cytoplasm</keyword>
<dbReference type="EMBL" id="DWXG01000016">
    <property type="protein sequence ID" value="HJB97331.1"/>
    <property type="molecule type" value="Genomic_DNA"/>
</dbReference>
<comment type="subcellular location">
    <subcellularLocation>
        <location evidence="1 5">Cytoplasm</location>
    </subcellularLocation>
</comment>
<evidence type="ECO:0000259" key="6">
    <source>
        <dbReference type="Pfam" id="PF02631"/>
    </source>
</evidence>
<dbReference type="HAMAP" id="MF_01114">
    <property type="entry name" value="RecX"/>
    <property type="match status" value="1"/>
</dbReference>
<protein>
    <recommendedName>
        <fullName evidence="3 5">Regulatory protein RecX</fullName>
    </recommendedName>
</protein>
<comment type="similarity">
    <text evidence="2 5">Belongs to the RecX family.</text>
</comment>
<name>A0A9D2MVF7_9FIRM</name>
<dbReference type="InterPro" id="IPR003783">
    <property type="entry name" value="Regulatory_RecX"/>
</dbReference>
<reference evidence="7" key="2">
    <citation type="submission" date="2021-04" db="EMBL/GenBank/DDBJ databases">
        <authorList>
            <person name="Gilroy R."/>
        </authorList>
    </citation>
    <scope>NUCLEOTIDE SEQUENCE</scope>
    <source>
        <strain evidence="7">CHK185-1770</strain>
    </source>
</reference>
<accession>A0A9D2MVF7</accession>
<evidence type="ECO:0000256" key="3">
    <source>
        <dbReference type="ARBA" id="ARBA00018111"/>
    </source>
</evidence>
<proteinExistence type="inferred from homology"/>
<evidence type="ECO:0000256" key="1">
    <source>
        <dbReference type="ARBA" id="ARBA00004496"/>
    </source>
</evidence>
<dbReference type="GO" id="GO:0006282">
    <property type="term" value="P:regulation of DNA repair"/>
    <property type="evidence" value="ECO:0007669"/>
    <property type="project" value="UniProtKB-UniRule"/>
</dbReference>
<evidence type="ECO:0000256" key="5">
    <source>
        <dbReference type="HAMAP-Rule" id="MF_01114"/>
    </source>
</evidence>
<evidence type="ECO:0000256" key="4">
    <source>
        <dbReference type="ARBA" id="ARBA00022490"/>
    </source>
</evidence>
<dbReference type="Proteomes" id="UP000826793">
    <property type="component" value="Unassembled WGS sequence"/>
</dbReference>
<evidence type="ECO:0000313" key="7">
    <source>
        <dbReference type="EMBL" id="HJB97331.1"/>
    </source>
</evidence>
<dbReference type="PANTHER" id="PTHR33602">
    <property type="entry name" value="REGULATORY PROTEIN RECX FAMILY PROTEIN"/>
    <property type="match status" value="1"/>
</dbReference>
<evidence type="ECO:0000256" key="2">
    <source>
        <dbReference type="ARBA" id="ARBA00009695"/>
    </source>
</evidence>
<reference evidence="7" key="1">
    <citation type="journal article" date="2021" name="PeerJ">
        <title>Extensive microbial diversity within the chicken gut microbiome revealed by metagenomics and culture.</title>
        <authorList>
            <person name="Gilroy R."/>
            <person name="Ravi A."/>
            <person name="Getino M."/>
            <person name="Pursley I."/>
            <person name="Horton D.L."/>
            <person name="Alikhan N.F."/>
            <person name="Baker D."/>
            <person name="Gharbi K."/>
            <person name="Hall N."/>
            <person name="Watson M."/>
            <person name="Adriaenssens E.M."/>
            <person name="Foster-Nyarko E."/>
            <person name="Jarju S."/>
            <person name="Secka A."/>
            <person name="Antonio M."/>
            <person name="Oren A."/>
            <person name="Chaudhuri R.R."/>
            <person name="La Ragione R."/>
            <person name="Hildebrand F."/>
            <person name="Pallen M.J."/>
        </authorList>
    </citation>
    <scope>NUCLEOTIDE SEQUENCE</scope>
    <source>
        <strain evidence="7">CHK185-1770</strain>
    </source>
</reference>
<comment type="function">
    <text evidence="5">Modulates RecA activity.</text>
</comment>
<dbReference type="Pfam" id="PF02631">
    <property type="entry name" value="RecX_HTH2"/>
    <property type="match status" value="1"/>
</dbReference>
<dbReference type="GO" id="GO:0005737">
    <property type="term" value="C:cytoplasm"/>
    <property type="evidence" value="ECO:0007669"/>
    <property type="project" value="UniProtKB-SubCell"/>
</dbReference>
<feature type="domain" description="RecX second three-helical" evidence="6">
    <location>
        <begin position="105"/>
        <end position="146"/>
    </location>
</feature>
<dbReference type="InterPro" id="IPR053924">
    <property type="entry name" value="RecX_HTH_2nd"/>
</dbReference>
<gene>
    <name evidence="5" type="primary">recX</name>
    <name evidence="7" type="ORF">H9710_01995</name>
</gene>
<dbReference type="AlphaFoldDB" id="A0A9D2MVF7"/>
<dbReference type="PANTHER" id="PTHR33602:SF1">
    <property type="entry name" value="REGULATORY PROTEIN RECX FAMILY PROTEIN"/>
    <property type="match status" value="1"/>
</dbReference>
<evidence type="ECO:0000313" key="8">
    <source>
        <dbReference type="Proteomes" id="UP000826793"/>
    </source>
</evidence>
<organism evidence="7 8">
    <name type="scientific">Candidatus Acutalibacter pullicola</name>
    <dbReference type="NCBI Taxonomy" id="2838417"/>
    <lineage>
        <taxon>Bacteria</taxon>
        <taxon>Bacillati</taxon>
        <taxon>Bacillota</taxon>
        <taxon>Clostridia</taxon>
        <taxon>Eubacteriales</taxon>
        <taxon>Acutalibacteraceae</taxon>
        <taxon>Acutalibacter</taxon>
    </lineage>
</organism>
<dbReference type="Gene3D" id="1.10.10.10">
    <property type="entry name" value="Winged helix-like DNA-binding domain superfamily/Winged helix DNA-binding domain"/>
    <property type="match status" value="3"/>
</dbReference>
<comment type="caution">
    <text evidence="7">The sequence shown here is derived from an EMBL/GenBank/DDBJ whole genome shotgun (WGS) entry which is preliminary data.</text>
</comment>
<dbReference type="InterPro" id="IPR036388">
    <property type="entry name" value="WH-like_DNA-bd_sf"/>
</dbReference>